<protein>
    <submittedName>
        <fullName evidence="4">CBS domain-containing protein</fullName>
    </submittedName>
</protein>
<dbReference type="RefSeq" id="WP_138125071.1">
    <property type="nucleotide sequence ID" value="NZ_SWLG01000005.1"/>
</dbReference>
<dbReference type="Gene3D" id="3.10.580.10">
    <property type="entry name" value="CBS-domain"/>
    <property type="match status" value="1"/>
</dbReference>
<evidence type="ECO:0000256" key="2">
    <source>
        <dbReference type="PROSITE-ProRule" id="PRU00703"/>
    </source>
</evidence>
<comment type="caution">
    <text evidence="4">The sequence shown here is derived from an EMBL/GenBank/DDBJ whole genome shotgun (WGS) entry which is preliminary data.</text>
</comment>
<sequence length="154" mass="17492">MGKKLETYNLYEKGIEDLIISADKVAHVQLNNPLEHAMLILIKSGYSSIPVLDSEFKLQGLISQPLILDSILGIERIEFEKLGQYVVKDVMNREIPFINENEGFFKALKLAIDNPFLCVVDDAHTFKGILTRRTLLKFVNRYLHETSKESVGPS</sequence>
<evidence type="ECO:0000259" key="3">
    <source>
        <dbReference type="PROSITE" id="PS51371"/>
    </source>
</evidence>
<proteinExistence type="predicted"/>
<dbReference type="OrthoDB" id="2375431at2"/>
<dbReference type="InterPro" id="IPR051257">
    <property type="entry name" value="Diverse_CBS-Domain"/>
</dbReference>
<evidence type="ECO:0000313" key="4">
    <source>
        <dbReference type="EMBL" id="TLS37719.1"/>
    </source>
</evidence>
<dbReference type="Proteomes" id="UP000308230">
    <property type="component" value="Unassembled WGS sequence"/>
</dbReference>
<organism evidence="4 5">
    <name type="scientific">Exobacillus caeni</name>
    <dbReference type="NCBI Taxonomy" id="2574798"/>
    <lineage>
        <taxon>Bacteria</taxon>
        <taxon>Bacillati</taxon>
        <taxon>Bacillota</taxon>
        <taxon>Bacilli</taxon>
        <taxon>Bacillales</taxon>
        <taxon>Guptibacillaceae</taxon>
        <taxon>Exobacillus</taxon>
    </lineage>
</organism>
<dbReference type="InterPro" id="IPR046342">
    <property type="entry name" value="CBS_dom_sf"/>
</dbReference>
<gene>
    <name evidence="4" type="ORF">FCL54_07800</name>
</gene>
<reference evidence="4 5" key="1">
    <citation type="submission" date="2019-04" db="EMBL/GenBank/DDBJ databases">
        <title>Bacillus caeni sp. nov., a bacterium isolated from mangrove sediment.</title>
        <authorList>
            <person name="Huang H."/>
            <person name="Mo K."/>
            <person name="Hu Y."/>
        </authorList>
    </citation>
    <scope>NUCLEOTIDE SEQUENCE [LARGE SCALE GENOMIC DNA]</scope>
    <source>
        <strain evidence="4 5">HB172195</strain>
    </source>
</reference>
<dbReference type="AlphaFoldDB" id="A0A5R9F5F7"/>
<feature type="domain" description="CBS" evidence="3">
    <location>
        <begin position="19"/>
        <end position="79"/>
    </location>
</feature>
<dbReference type="PANTHER" id="PTHR43080:SF30">
    <property type="entry name" value="CYCLIC DI-AMP RECEPTOR B"/>
    <property type="match status" value="1"/>
</dbReference>
<dbReference type="InterPro" id="IPR000644">
    <property type="entry name" value="CBS_dom"/>
</dbReference>
<dbReference type="SUPFAM" id="SSF54631">
    <property type="entry name" value="CBS-domain pair"/>
    <property type="match status" value="1"/>
</dbReference>
<dbReference type="PANTHER" id="PTHR43080">
    <property type="entry name" value="CBS DOMAIN-CONTAINING PROTEIN CBSX3, MITOCHONDRIAL"/>
    <property type="match status" value="1"/>
</dbReference>
<dbReference type="PROSITE" id="PS51371">
    <property type="entry name" value="CBS"/>
    <property type="match status" value="1"/>
</dbReference>
<dbReference type="NCBIfam" id="NF041630">
    <property type="entry name" value="CBS_CbpB"/>
    <property type="match status" value="1"/>
</dbReference>
<accession>A0A5R9F5F7</accession>
<name>A0A5R9F5F7_9BACL</name>
<keyword evidence="1 2" id="KW-0129">CBS domain</keyword>
<dbReference type="CDD" id="cd04643">
    <property type="entry name" value="CBS_pair_bac"/>
    <property type="match status" value="1"/>
</dbReference>
<evidence type="ECO:0000313" key="5">
    <source>
        <dbReference type="Proteomes" id="UP000308230"/>
    </source>
</evidence>
<dbReference type="InterPro" id="IPR048125">
    <property type="entry name" value="CBS_CbpB"/>
</dbReference>
<dbReference type="EMBL" id="SWLG01000005">
    <property type="protein sequence ID" value="TLS37719.1"/>
    <property type="molecule type" value="Genomic_DNA"/>
</dbReference>
<evidence type="ECO:0000256" key="1">
    <source>
        <dbReference type="ARBA" id="ARBA00023122"/>
    </source>
</evidence>
<dbReference type="Pfam" id="PF00571">
    <property type="entry name" value="CBS"/>
    <property type="match status" value="2"/>
</dbReference>
<keyword evidence="5" id="KW-1185">Reference proteome</keyword>